<evidence type="ECO:0000313" key="3">
    <source>
        <dbReference type="Proteomes" id="UP001221597"/>
    </source>
</evidence>
<dbReference type="RefSeq" id="WP_283077508.1">
    <property type="nucleotide sequence ID" value="NZ_CP121671.1"/>
</dbReference>
<feature type="transmembrane region" description="Helical" evidence="1">
    <location>
        <begin position="37"/>
        <end position="57"/>
    </location>
</feature>
<keyword evidence="1" id="KW-0812">Transmembrane</keyword>
<accession>A0ABY8IZ72</accession>
<proteinExistence type="predicted"/>
<keyword evidence="3" id="KW-1185">Reference proteome</keyword>
<organism evidence="2 3">
    <name type="scientific">Halobacillus naozhouensis</name>
    <dbReference type="NCBI Taxonomy" id="554880"/>
    <lineage>
        <taxon>Bacteria</taxon>
        <taxon>Bacillati</taxon>
        <taxon>Bacillota</taxon>
        <taxon>Bacilli</taxon>
        <taxon>Bacillales</taxon>
        <taxon>Bacillaceae</taxon>
        <taxon>Halobacillus</taxon>
    </lineage>
</organism>
<dbReference type="EMBL" id="CP121671">
    <property type="protein sequence ID" value="WFT75542.1"/>
    <property type="molecule type" value="Genomic_DNA"/>
</dbReference>
<keyword evidence="1" id="KW-1133">Transmembrane helix</keyword>
<keyword evidence="1" id="KW-0472">Membrane</keyword>
<sequence length="62" mass="7353">MGTFSAFLLIVLAVLVDFFWIDVNRKRWGWMKNWSKFHKVMFFSGFIAVSLIIYVGLSLEYI</sequence>
<gene>
    <name evidence="2" type="ORF">P9989_03875</name>
</gene>
<evidence type="ECO:0000313" key="2">
    <source>
        <dbReference type="EMBL" id="WFT75542.1"/>
    </source>
</evidence>
<dbReference type="Proteomes" id="UP001221597">
    <property type="component" value="Chromosome"/>
</dbReference>
<feature type="transmembrane region" description="Helical" evidence="1">
    <location>
        <begin position="6"/>
        <end position="25"/>
    </location>
</feature>
<evidence type="ECO:0000256" key="1">
    <source>
        <dbReference type="SAM" id="Phobius"/>
    </source>
</evidence>
<reference evidence="2 3" key="1">
    <citation type="submission" date="2023-04" db="EMBL/GenBank/DDBJ databases">
        <title>Genome sequence of Halobacillus naozhouensis KACC 21980.</title>
        <authorList>
            <person name="Kim S."/>
            <person name="Heo J."/>
            <person name="Kwon S.-W."/>
        </authorList>
    </citation>
    <scope>NUCLEOTIDE SEQUENCE [LARGE SCALE GENOMIC DNA]</scope>
    <source>
        <strain evidence="2 3">KCTC 13234</strain>
    </source>
</reference>
<name>A0ABY8IZ72_9BACI</name>
<protein>
    <submittedName>
        <fullName evidence="2">Uncharacterized protein</fullName>
    </submittedName>
</protein>